<keyword evidence="2" id="KW-1185">Reference proteome</keyword>
<evidence type="ECO:0000313" key="2">
    <source>
        <dbReference type="Proteomes" id="UP000799118"/>
    </source>
</evidence>
<dbReference type="Proteomes" id="UP000799118">
    <property type="component" value="Unassembled WGS sequence"/>
</dbReference>
<gene>
    <name evidence="1" type="ORF">BT96DRAFT_1025887</name>
</gene>
<reference evidence="1" key="1">
    <citation type="journal article" date="2019" name="Environ. Microbiol.">
        <title>Fungal ecological strategies reflected in gene transcription - a case study of two litter decomposers.</title>
        <authorList>
            <person name="Barbi F."/>
            <person name="Kohler A."/>
            <person name="Barry K."/>
            <person name="Baskaran P."/>
            <person name="Daum C."/>
            <person name="Fauchery L."/>
            <person name="Ihrmark K."/>
            <person name="Kuo A."/>
            <person name="LaButti K."/>
            <person name="Lipzen A."/>
            <person name="Morin E."/>
            <person name="Grigoriev I.V."/>
            <person name="Henrissat B."/>
            <person name="Lindahl B."/>
            <person name="Martin F."/>
        </authorList>
    </citation>
    <scope>NUCLEOTIDE SEQUENCE</scope>
    <source>
        <strain evidence="1">JB14</strain>
    </source>
</reference>
<dbReference type="EMBL" id="ML769799">
    <property type="protein sequence ID" value="KAE9387459.1"/>
    <property type="molecule type" value="Genomic_DNA"/>
</dbReference>
<dbReference type="OrthoDB" id="3025211at2759"/>
<name>A0A6A4GNV1_9AGAR</name>
<evidence type="ECO:0000313" key="1">
    <source>
        <dbReference type="EMBL" id="KAE9387459.1"/>
    </source>
</evidence>
<organism evidence="1 2">
    <name type="scientific">Gymnopus androsaceus JB14</name>
    <dbReference type="NCBI Taxonomy" id="1447944"/>
    <lineage>
        <taxon>Eukaryota</taxon>
        <taxon>Fungi</taxon>
        <taxon>Dikarya</taxon>
        <taxon>Basidiomycota</taxon>
        <taxon>Agaricomycotina</taxon>
        <taxon>Agaricomycetes</taxon>
        <taxon>Agaricomycetidae</taxon>
        <taxon>Agaricales</taxon>
        <taxon>Marasmiineae</taxon>
        <taxon>Omphalotaceae</taxon>
        <taxon>Gymnopus</taxon>
    </lineage>
</organism>
<accession>A0A6A4GNV1</accession>
<sequence>MPETGVVAALYREILSKANDIGQDKKPAQDPSEHGRFVFHPQCCASPTGERPMVRLHPCSNDDPDFLPLPSSKKQVELADGGCTTCNSAPEGVSNISNSKLKASANALAGYCKANLNGKPATEIVNKLQIHGPLYTALRGKEIAIGINEYVMRISFATEGHCFWLRTVQYERIVSGPTANRGAKGTAFQVPADLIQGGVKRSIPLLITIAAAFVRPQWTLVFVDHQCFMTFHVMRLRRPCTLADFIPKSALWLRLWSKNHGPVFSSQPVEAAEVLDQFRLKVLNGPQEKFMSPIWSMMKERQDIFNGFGAQESCDCLFIALIHPLMPTAFICKSDTIWIRFCSTLQEQHLFRVQRVLEPKVLKLTPLPYLSRKDPFYFNANAHKLYAAGIPCYRRSSIKLSVETLTLAHSMCLFNMDAVLEEDVPEGLFPPAHPDIEEVPSTTNSGCKSVMVTNYVHRIPKFQSSSGSFLHVYSPFICRIPDSWTGHNELYKGVVDFTKCVNDSTLGPYSFKVFVDTAWSQEHVDPDVSKATFMGRRRTLHIGSANLKRPRKQGLPVGQSRSTQKKQLVHMALGEAVEELREGNEIYSGTQKLDNIEPRVVGPVRVLRSQHRKQNQESHQPY</sequence>
<proteinExistence type="predicted"/>
<protein>
    <submittedName>
        <fullName evidence="1">Uncharacterized protein</fullName>
    </submittedName>
</protein>
<dbReference type="AlphaFoldDB" id="A0A6A4GNV1"/>